<dbReference type="InterPro" id="IPR026268">
    <property type="entry name" value="RseC"/>
</dbReference>
<dbReference type="HOGENOM" id="CLU_124911_0_0_4"/>
<dbReference type="Pfam" id="PF04246">
    <property type="entry name" value="RseC_MucC"/>
    <property type="match status" value="1"/>
</dbReference>
<dbReference type="Proteomes" id="UP000064007">
    <property type="component" value="Chromosome 1"/>
</dbReference>
<dbReference type="PANTHER" id="PTHR35867:SF1">
    <property type="entry name" value="PROTEIN RSEC"/>
    <property type="match status" value="1"/>
</dbReference>
<dbReference type="InterPro" id="IPR007359">
    <property type="entry name" value="SigmaE_reg_RseC_MucC"/>
</dbReference>
<feature type="transmembrane region" description="Helical" evidence="1">
    <location>
        <begin position="79"/>
        <end position="100"/>
    </location>
</feature>
<evidence type="ECO:0000313" key="2">
    <source>
        <dbReference type="EMBL" id="CEZ19874.1"/>
    </source>
</evidence>
<dbReference type="RefSeq" id="WP_046488437.1">
    <property type="nucleotide sequence ID" value="NZ_LN827929.1"/>
</dbReference>
<sequence length="144" mass="16210">MIEEQAIVIKTSKDRVTLEVVRTKPCGLCGQVRGCGNSIWGKIFSHRSGYIETRNDLNAKLGDVVILGIDETFMLKGSLMLYGVPLLLMFLGMMIANSFAKDMNEFYTLMGAVLGLSLGVMMIKRVINEKMQMFYNEAQLIRFK</sequence>
<dbReference type="PIRSF" id="PIRSF004923">
    <property type="entry name" value="RseC"/>
    <property type="match status" value="1"/>
</dbReference>
<dbReference type="OrthoDB" id="8536337at2"/>
<dbReference type="PANTHER" id="PTHR35867">
    <property type="entry name" value="PROTEIN RSEC"/>
    <property type="match status" value="1"/>
</dbReference>
<evidence type="ECO:0008006" key="4">
    <source>
        <dbReference type="Google" id="ProtNLM"/>
    </source>
</evidence>
<feature type="transmembrane region" description="Helical" evidence="1">
    <location>
        <begin position="106"/>
        <end position="123"/>
    </location>
</feature>
<keyword evidence="3" id="KW-1185">Reference proteome</keyword>
<keyword evidence="1" id="KW-0812">Transmembrane</keyword>
<name>A0A0D6EWS1_9PROT</name>
<dbReference type="AlphaFoldDB" id="A0A0D6EWS1"/>
<keyword evidence="1" id="KW-0472">Membrane</keyword>
<dbReference type="STRING" id="1581557.BN1208_0993"/>
<accession>A0A0D6EWS1</accession>
<evidence type="ECO:0000313" key="3">
    <source>
        <dbReference type="Proteomes" id="UP000064007"/>
    </source>
</evidence>
<dbReference type="KEGG" id="mbat:BN1208_0993"/>
<gene>
    <name evidence="2" type="ORF">BN1208_0993</name>
</gene>
<proteinExistence type="predicted"/>
<organism evidence="2 3">
    <name type="scientific">Candidatus Methylopumilus planktonicus</name>
    <dbReference type="NCBI Taxonomy" id="1581557"/>
    <lineage>
        <taxon>Bacteria</taxon>
        <taxon>Pseudomonadati</taxon>
        <taxon>Pseudomonadota</taxon>
        <taxon>Betaproteobacteria</taxon>
        <taxon>Nitrosomonadales</taxon>
        <taxon>Methylophilaceae</taxon>
        <taxon>Candidatus Methylopumilus</taxon>
    </lineage>
</organism>
<protein>
    <recommendedName>
        <fullName evidence="4">SoxR reducing system RseC family protein</fullName>
    </recommendedName>
</protein>
<dbReference type="EMBL" id="LN827929">
    <property type="protein sequence ID" value="CEZ19874.1"/>
    <property type="molecule type" value="Genomic_DNA"/>
</dbReference>
<reference evidence="3" key="1">
    <citation type="submission" date="2014-12" db="EMBL/GenBank/DDBJ databases">
        <authorList>
            <person name="Salcher M.M."/>
        </authorList>
    </citation>
    <scope>NUCLEOTIDE SEQUENCE [LARGE SCALE GENOMIC DNA]</scope>
    <source>
        <strain evidence="3">MMS-10A-171</strain>
    </source>
</reference>
<evidence type="ECO:0000256" key="1">
    <source>
        <dbReference type="SAM" id="Phobius"/>
    </source>
</evidence>
<keyword evidence="1" id="KW-1133">Transmembrane helix</keyword>